<organism evidence="1 2">
    <name type="scientific">Trichinella spiralis</name>
    <name type="common">Trichina worm</name>
    <dbReference type="NCBI Taxonomy" id="6334"/>
    <lineage>
        <taxon>Eukaryota</taxon>
        <taxon>Metazoa</taxon>
        <taxon>Ecdysozoa</taxon>
        <taxon>Nematoda</taxon>
        <taxon>Enoplea</taxon>
        <taxon>Dorylaimia</taxon>
        <taxon>Trichinellida</taxon>
        <taxon>Trichinellidae</taxon>
        <taxon>Trichinella</taxon>
    </lineage>
</organism>
<gene>
    <name evidence="1" type="ORF">T01_980</name>
</gene>
<proteinExistence type="predicted"/>
<name>A0A0V1BQY9_TRISP</name>
<accession>A0A0V1BQY9</accession>
<keyword evidence="2" id="KW-1185">Reference proteome</keyword>
<protein>
    <submittedName>
        <fullName evidence="1">Uncharacterized protein</fullName>
    </submittedName>
</protein>
<comment type="caution">
    <text evidence="1">The sequence shown here is derived from an EMBL/GenBank/DDBJ whole genome shotgun (WGS) entry which is preliminary data.</text>
</comment>
<sequence>MYDPIFISDFIHRAKLNRNFQRISRTVSGEQRALSCRACPVARRDDLLTKRHPIRYNYTTTKFIAMRLLLIFKLVMKHGLLDCWLVHGAELARQDRFESSSSEARFIFQHSIHFQLGMMVQNEGNCTCRCFFELGDVTNMRVDKVDRISLNMIAFACTI</sequence>
<evidence type="ECO:0000313" key="2">
    <source>
        <dbReference type="Proteomes" id="UP000054776"/>
    </source>
</evidence>
<dbReference type="EMBL" id="JYDH01000019">
    <property type="protein sequence ID" value="KRY39319.1"/>
    <property type="molecule type" value="Genomic_DNA"/>
</dbReference>
<dbReference type="InParanoid" id="A0A0V1BQY9"/>
<dbReference type="AlphaFoldDB" id="A0A0V1BQY9"/>
<dbReference type="OrthoDB" id="10402685at2759"/>
<dbReference type="Proteomes" id="UP000054776">
    <property type="component" value="Unassembled WGS sequence"/>
</dbReference>
<evidence type="ECO:0000313" key="1">
    <source>
        <dbReference type="EMBL" id="KRY39319.1"/>
    </source>
</evidence>
<reference evidence="1 2" key="1">
    <citation type="submission" date="2015-01" db="EMBL/GenBank/DDBJ databases">
        <title>Evolution of Trichinella species and genotypes.</title>
        <authorList>
            <person name="Korhonen P.K."/>
            <person name="Edoardo P."/>
            <person name="Giuseppe L.R."/>
            <person name="Gasser R.B."/>
        </authorList>
    </citation>
    <scope>NUCLEOTIDE SEQUENCE [LARGE SCALE GENOMIC DNA]</scope>
    <source>
        <strain evidence="1">ISS3</strain>
    </source>
</reference>